<name>A0ABX2T4Q9_9PROT</name>
<dbReference type="InterPro" id="IPR025979">
    <property type="entry name" value="ChrR-like_cupin_dom"/>
</dbReference>
<proteinExistence type="predicted"/>
<evidence type="ECO:0000259" key="1">
    <source>
        <dbReference type="Pfam" id="PF12973"/>
    </source>
</evidence>
<feature type="domain" description="ChrR-like cupin" evidence="1">
    <location>
        <begin position="15"/>
        <end position="128"/>
    </location>
</feature>
<dbReference type="SUPFAM" id="SSF51182">
    <property type="entry name" value="RmlC-like cupins"/>
    <property type="match status" value="1"/>
</dbReference>
<dbReference type="Gene3D" id="2.60.120.10">
    <property type="entry name" value="Jelly Rolls"/>
    <property type="match status" value="1"/>
</dbReference>
<dbReference type="EMBL" id="JABFDB010000002">
    <property type="protein sequence ID" value="NYZ19156.1"/>
    <property type="molecule type" value="Genomic_DNA"/>
</dbReference>
<comment type="caution">
    <text evidence="2">The sequence shown here is derived from an EMBL/GenBank/DDBJ whole genome shotgun (WGS) entry which is preliminary data.</text>
</comment>
<gene>
    <name evidence="2" type="ORF">HND93_05485</name>
</gene>
<dbReference type="InterPro" id="IPR011051">
    <property type="entry name" value="RmlC_Cupin_sf"/>
</dbReference>
<sequence length="159" mass="17273">MQVNAERKSKHHAAEEYVQIDDSAWSPFPEAFSQGGITWRLLHVSPEMGSWTAIFDCPAGSSFNPHIHTGPGEYLLTKGRMDVRGGKHQGGDTAVAPGYGFESSGAYHDRTHFPVASEFYMTFLGPLAFVRPDGSIIANIGWAEAQGAWDSFVASQKAA</sequence>
<organism evidence="2 3">
    <name type="scientific">Azospirillum oleiclasticum</name>
    <dbReference type="NCBI Taxonomy" id="2735135"/>
    <lineage>
        <taxon>Bacteria</taxon>
        <taxon>Pseudomonadati</taxon>
        <taxon>Pseudomonadota</taxon>
        <taxon>Alphaproteobacteria</taxon>
        <taxon>Rhodospirillales</taxon>
        <taxon>Azospirillaceae</taxon>
        <taxon>Azospirillum</taxon>
    </lineage>
</organism>
<protein>
    <submittedName>
        <fullName evidence="2">Acetylacetone-cleaving protein</fullName>
    </submittedName>
</protein>
<reference evidence="2 3" key="1">
    <citation type="submission" date="2020-05" db="EMBL/GenBank/DDBJ databases">
        <title>Azospirillum oleiclasticum sp. nov, a nitrogen-fixing and heavy crude oil-emulsifying bacterium isolated from the crude oil of Yumen Oilfield.</title>
        <authorList>
            <person name="Wu D."/>
            <person name="Cai M."/>
            <person name="Zhang X."/>
        </authorList>
    </citation>
    <scope>NUCLEOTIDE SEQUENCE [LARGE SCALE GENOMIC DNA]</scope>
    <source>
        <strain evidence="2 3">ROY-1-1-2</strain>
    </source>
</reference>
<dbReference type="RefSeq" id="WP_180280932.1">
    <property type="nucleotide sequence ID" value="NZ_JABFDB010000002.1"/>
</dbReference>
<dbReference type="Proteomes" id="UP000584642">
    <property type="component" value="Unassembled WGS sequence"/>
</dbReference>
<dbReference type="InterPro" id="IPR014710">
    <property type="entry name" value="RmlC-like_jellyroll"/>
</dbReference>
<evidence type="ECO:0000313" key="3">
    <source>
        <dbReference type="Proteomes" id="UP000584642"/>
    </source>
</evidence>
<dbReference type="Pfam" id="PF12973">
    <property type="entry name" value="Cupin_7"/>
    <property type="match status" value="1"/>
</dbReference>
<accession>A0ABX2T4Q9</accession>
<keyword evidence="3" id="KW-1185">Reference proteome</keyword>
<evidence type="ECO:0000313" key="2">
    <source>
        <dbReference type="EMBL" id="NYZ19156.1"/>
    </source>
</evidence>